<accession>A0A9N8YTQ0</accession>
<gene>
    <name evidence="8" type="ORF">ALEPTO_LOCUS847</name>
</gene>
<dbReference type="InterPro" id="IPR013320">
    <property type="entry name" value="ConA-like_dom_sf"/>
</dbReference>
<name>A0A9N8YTQ0_9GLOM</name>
<keyword evidence="5" id="KW-0472">Membrane</keyword>
<dbReference type="GO" id="GO:0005793">
    <property type="term" value="C:endoplasmic reticulum-Golgi intermediate compartment"/>
    <property type="evidence" value="ECO:0007669"/>
    <property type="project" value="TreeGrafter"/>
</dbReference>
<sequence>MTKPFLAILFLLLMIEFTRVKAQSSQDAAENISTIPRRHDYKHTFKKPYTYNESVPFFDTFGNALLAQEFIRLAPSVPNHSGAIWSQLPNTYKEWEVEFTFKIYGNYYIGGRGIGFWYTKDRGELGPVLGSKDQWEGIGIFFETADASRNRAHPLIMAQQNDGKVIYSNLTDPDKRAFGGCYRQFRNAPSPIHVKVTYYNDTIKLAIDANNNGQHYLNCFEANDIKIPTGYYFGLSAAAEGGTPDDHDVLSFELYELNPPPKQNVPLRPHEEANSKLQSPEEYVIPEDVQKRIEEVTKVVNSNTEESKDEDTRSLDFVKGMQIQILETLEVIQEQIDHLGNNVATVKQNNFPHTGGFPSQGEGHHLTTVIQKLDRIISGIGGLEARIIHVGSAAHDNSNPDFKDELQRIIQKLDALDARVTGQHYQTQKVIMDANSQAVESTTSTWMWIIKTNIITYDNTSYAEQITPMTADLSNSM</sequence>
<dbReference type="InterPro" id="IPR051136">
    <property type="entry name" value="Intracellular_Lectin-GPT"/>
</dbReference>
<evidence type="ECO:0000256" key="2">
    <source>
        <dbReference type="ARBA" id="ARBA00022692"/>
    </source>
</evidence>
<comment type="subcellular location">
    <subcellularLocation>
        <location evidence="1">Membrane</location>
        <topology evidence="1">Single-pass type I membrane protein</topology>
    </subcellularLocation>
</comment>
<dbReference type="PROSITE" id="PS51328">
    <property type="entry name" value="L_LECTIN_LIKE"/>
    <property type="match status" value="1"/>
</dbReference>
<keyword evidence="4" id="KW-1133">Transmembrane helix</keyword>
<evidence type="ECO:0000313" key="9">
    <source>
        <dbReference type="Proteomes" id="UP000789508"/>
    </source>
</evidence>
<evidence type="ECO:0000256" key="5">
    <source>
        <dbReference type="ARBA" id="ARBA00023136"/>
    </source>
</evidence>
<evidence type="ECO:0000256" key="4">
    <source>
        <dbReference type="ARBA" id="ARBA00022989"/>
    </source>
</evidence>
<evidence type="ECO:0000259" key="7">
    <source>
        <dbReference type="PROSITE" id="PS51328"/>
    </source>
</evidence>
<dbReference type="EMBL" id="CAJVPS010000075">
    <property type="protein sequence ID" value="CAG8448502.1"/>
    <property type="molecule type" value="Genomic_DNA"/>
</dbReference>
<dbReference type="Gene3D" id="2.60.120.200">
    <property type="match status" value="1"/>
</dbReference>
<dbReference type="OrthoDB" id="10265193at2759"/>
<dbReference type="Proteomes" id="UP000789508">
    <property type="component" value="Unassembled WGS sequence"/>
</dbReference>
<organism evidence="8 9">
    <name type="scientific">Ambispora leptoticha</name>
    <dbReference type="NCBI Taxonomy" id="144679"/>
    <lineage>
        <taxon>Eukaryota</taxon>
        <taxon>Fungi</taxon>
        <taxon>Fungi incertae sedis</taxon>
        <taxon>Mucoromycota</taxon>
        <taxon>Glomeromycotina</taxon>
        <taxon>Glomeromycetes</taxon>
        <taxon>Archaeosporales</taxon>
        <taxon>Ambisporaceae</taxon>
        <taxon>Ambispora</taxon>
    </lineage>
</organism>
<evidence type="ECO:0000313" key="8">
    <source>
        <dbReference type="EMBL" id="CAG8448502.1"/>
    </source>
</evidence>
<evidence type="ECO:0000256" key="1">
    <source>
        <dbReference type="ARBA" id="ARBA00004479"/>
    </source>
</evidence>
<dbReference type="GO" id="GO:0005537">
    <property type="term" value="F:D-mannose binding"/>
    <property type="evidence" value="ECO:0007669"/>
    <property type="project" value="TreeGrafter"/>
</dbReference>
<keyword evidence="3 6" id="KW-0732">Signal</keyword>
<evidence type="ECO:0000256" key="3">
    <source>
        <dbReference type="ARBA" id="ARBA00022729"/>
    </source>
</evidence>
<dbReference type="SUPFAM" id="SSF49899">
    <property type="entry name" value="Concanavalin A-like lectins/glucanases"/>
    <property type="match status" value="1"/>
</dbReference>
<comment type="caution">
    <text evidence="8">The sequence shown here is derived from an EMBL/GenBank/DDBJ whole genome shotgun (WGS) entry which is preliminary data.</text>
</comment>
<dbReference type="GO" id="GO:0006888">
    <property type="term" value="P:endoplasmic reticulum to Golgi vesicle-mediated transport"/>
    <property type="evidence" value="ECO:0007669"/>
    <property type="project" value="TreeGrafter"/>
</dbReference>
<proteinExistence type="predicted"/>
<feature type="domain" description="L-type lectin-like" evidence="7">
    <location>
        <begin position="37"/>
        <end position="257"/>
    </location>
</feature>
<keyword evidence="9" id="KW-1185">Reference proteome</keyword>
<protein>
    <submittedName>
        <fullName evidence="8">2092_t:CDS:1</fullName>
    </submittedName>
</protein>
<evidence type="ECO:0000256" key="6">
    <source>
        <dbReference type="SAM" id="SignalP"/>
    </source>
</evidence>
<feature type="chain" id="PRO_5040226064" evidence="6">
    <location>
        <begin position="23"/>
        <end position="477"/>
    </location>
</feature>
<dbReference type="InterPro" id="IPR005052">
    <property type="entry name" value="Lectin_leg"/>
</dbReference>
<dbReference type="PANTHER" id="PTHR12223">
    <property type="entry name" value="VESICULAR MANNOSE-BINDING LECTIN"/>
    <property type="match status" value="1"/>
</dbReference>
<dbReference type="AlphaFoldDB" id="A0A9N8YTQ0"/>
<reference evidence="8" key="1">
    <citation type="submission" date="2021-06" db="EMBL/GenBank/DDBJ databases">
        <authorList>
            <person name="Kallberg Y."/>
            <person name="Tangrot J."/>
            <person name="Rosling A."/>
        </authorList>
    </citation>
    <scope>NUCLEOTIDE SEQUENCE</scope>
    <source>
        <strain evidence="8">FL130A</strain>
    </source>
</reference>
<feature type="signal peptide" evidence="6">
    <location>
        <begin position="1"/>
        <end position="22"/>
    </location>
</feature>
<dbReference type="GO" id="GO:0030134">
    <property type="term" value="C:COPII-coated ER to Golgi transport vesicle"/>
    <property type="evidence" value="ECO:0007669"/>
    <property type="project" value="TreeGrafter"/>
</dbReference>
<dbReference type="GO" id="GO:0005789">
    <property type="term" value="C:endoplasmic reticulum membrane"/>
    <property type="evidence" value="ECO:0007669"/>
    <property type="project" value="TreeGrafter"/>
</dbReference>
<keyword evidence="2" id="KW-0812">Transmembrane</keyword>
<dbReference type="GO" id="GO:0000139">
    <property type="term" value="C:Golgi membrane"/>
    <property type="evidence" value="ECO:0007669"/>
    <property type="project" value="TreeGrafter"/>
</dbReference>
<dbReference type="Pfam" id="PF03388">
    <property type="entry name" value="Lectin_leg-like"/>
    <property type="match status" value="1"/>
</dbReference>
<dbReference type="PANTHER" id="PTHR12223:SF28">
    <property type="entry name" value="LECTIN, MANNOSE BINDING 1 LIKE"/>
    <property type="match status" value="1"/>
</dbReference>